<protein>
    <recommendedName>
        <fullName evidence="4">Maturase K</fullName>
    </recommendedName>
</protein>
<feature type="transmembrane region" description="Helical" evidence="1">
    <location>
        <begin position="18"/>
        <end position="36"/>
    </location>
</feature>
<evidence type="ECO:0008006" key="4">
    <source>
        <dbReference type="Google" id="ProtNLM"/>
    </source>
</evidence>
<evidence type="ECO:0000256" key="1">
    <source>
        <dbReference type="SAM" id="Phobius"/>
    </source>
</evidence>
<keyword evidence="1" id="KW-1133">Transmembrane helix</keyword>
<keyword evidence="3" id="KW-1185">Reference proteome</keyword>
<reference evidence="2" key="1">
    <citation type="submission" date="2023-04" db="EMBL/GenBank/DDBJ databases">
        <authorList>
            <consortium name="ELIXIR-Norway"/>
        </authorList>
    </citation>
    <scope>NUCLEOTIDE SEQUENCE [LARGE SCALE GENOMIC DNA]</scope>
</reference>
<keyword evidence="1" id="KW-0472">Membrane</keyword>
<accession>A0ABN8Z501</accession>
<proteinExistence type="predicted"/>
<gene>
    <name evidence="2" type="ORF">MRATA1EN1_LOCUS17836</name>
</gene>
<keyword evidence="1" id="KW-0812">Transmembrane</keyword>
<evidence type="ECO:0000313" key="3">
    <source>
        <dbReference type="Proteomes" id="UP001176941"/>
    </source>
</evidence>
<dbReference type="EMBL" id="OX459964">
    <property type="protein sequence ID" value="CAI9168874.1"/>
    <property type="molecule type" value="Genomic_DNA"/>
</dbReference>
<sequence length="191" mass="22286">MKTFIYVSKFVFFFSKKTIIIVVINVIFKMTFFFHLKSRFNVWYKPRKGLSQLRPFIPRDLKYCLWVLIVHFQVLKSFIKGEKFLNILTWNGCNESEQIPDFSFTIENSTFSISQIFKKFSSAHILAFQYSSHLALSRTDDFSKPFLGCTKNIGIGFELLDPVLAFLRFSLPSQHASRELSESILAVILLI</sequence>
<dbReference type="Proteomes" id="UP001176941">
    <property type="component" value="Chromosome 28"/>
</dbReference>
<evidence type="ECO:0000313" key="2">
    <source>
        <dbReference type="EMBL" id="CAI9168874.1"/>
    </source>
</evidence>
<organism evidence="2 3">
    <name type="scientific">Rangifer tarandus platyrhynchus</name>
    <name type="common">Svalbard reindeer</name>
    <dbReference type="NCBI Taxonomy" id="3082113"/>
    <lineage>
        <taxon>Eukaryota</taxon>
        <taxon>Metazoa</taxon>
        <taxon>Chordata</taxon>
        <taxon>Craniata</taxon>
        <taxon>Vertebrata</taxon>
        <taxon>Euteleostomi</taxon>
        <taxon>Mammalia</taxon>
        <taxon>Eutheria</taxon>
        <taxon>Laurasiatheria</taxon>
        <taxon>Artiodactyla</taxon>
        <taxon>Ruminantia</taxon>
        <taxon>Pecora</taxon>
        <taxon>Cervidae</taxon>
        <taxon>Odocoileinae</taxon>
        <taxon>Rangifer</taxon>
    </lineage>
</organism>
<name>A0ABN8Z501_RANTA</name>